<proteinExistence type="predicted"/>
<dbReference type="RefSeq" id="WP_152080566.1">
    <property type="nucleotide sequence ID" value="NZ_AP021853.1"/>
</dbReference>
<dbReference type="AlphaFoldDB" id="A0A5K7X2M2"/>
<protein>
    <submittedName>
        <fullName evidence="1">Uncharacterized protein</fullName>
    </submittedName>
</protein>
<evidence type="ECO:0000313" key="2">
    <source>
        <dbReference type="Proteomes" id="UP000326951"/>
    </source>
</evidence>
<organism evidence="1 2">
    <name type="scientific">Sporolactobacillus terrae</name>
    <dbReference type="NCBI Taxonomy" id="269673"/>
    <lineage>
        <taxon>Bacteria</taxon>
        <taxon>Bacillati</taxon>
        <taxon>Bacillota</taxon>
        <taxon>Bacilli</taxon>
        <taxon>Bacillales</taxon>
        <taxon>Sporolactobacillaceae</taxon>
        <taxon>Sporolactobacillus</taxon>
    </lineage>
</organism>
<dbReference type="Proteomes" id="UP000326951">
    <property type="component" value="Chromosome"/>
</dbReference>
<accession>A0A5K7X2M2</accession>
<name>A0A5K7X2M2_9BACL</name>
<evidence type="ECO:0000313" key="1">
    <source>
        <dbReference type="EMBL" id="BBN99188.1"/>
    </source>
</evidence>
<sequence length="59" mass="6989">MKLNTDKLNTDFMDMMEIALNNTQRLSDHKEIVFLSRRFKDHLEEIEAALSEKDVIRHG</sequence>
<gene>
    <name evidence="1" type="ORF">St703_18930</name>
</gene>
<dbReference type="EMBL" id="AP021853">
    <property type="protein sequence ID" value="BBN99188.1"/>
    <property type="molecule type" value="Genomic_DNA"/>
</dbReference>
<reference evidence="1 2" key="1">
    <citation type="submission" date="2019-09" db="EMBL/GenBank/DDBJ databases">
        <title>Complete genome sequence of Sporolactobacillus terrae 70-3.</title>
        <authorList>
            <person name="Tanaka N."/>
            <person name="Shiwa Y."/>
            <person name="Fujita N."/>
            <person name="Tanasupawat S."/>
        </authorList>
    </citation>
    <scope>NUCLEOTIDE SEQUENCE [LARGE SCALE GENOMIC DNA]</scope>
    <source>
        <strain evidence="1 2">70-3</strain>
    </source>
</reference>